<evidence type="ECO:0000313" key="2">
    <source>
        <dbReference type="EMBL" id="GEW16407.1"/>
    </source>
</evidence>
<dbReference type="AlphaFoldDB" id="A0A699GUV4"/>
<accession>A0A699GUV4</accession>
<evidence type="ECO:0000256" key="1">
    <source>
        <dbReference type="SAM" id="MobiDB-lite"/>
    </source>
</evidence>
<sequence>MLSHSHQRRQTTITGLYAWSRAPTITEYVPGPEYPEYLVPSEDEVPIEDQPIPADASPTALSPGYVSNSDPKEGLEEDPEECPADYPVDREDDEEEESFEDDDDAEEEEASKEDEDEEEHLALIDSVVATPTLPQTIVIVSVTRLHRARIYVRPHTPPSPSTEALIAEFAFAPTPSSPSPSPLSPLSSSLLRILSPPLHTSPTYDEAPLGYRAAMI</sequence>
<comment type="caution">
    <text evidence="2">The sequence shown here is derived from an EMBL/GenBank/DDBJ whole genome shotgun (WGS) entry which is preliminary data.</text>
</comment>
<organism evidence="2">
    <name type="scientific">Tanacetum cinerariifolium</name>
    <name type="common">Dalmatian daisy</name>
    <name type="synonym">Chrysanthemum cinerariifolium</name>
    <dbReference type="NCBI Taxonomy" id="118510"/>
    <lineage>
        <taxon>Eukaryota</taxon>
        <taxon>Viridiplantae</taxon>
        <taxon>Streptophyta</taxon>
        <taxon>Embryophyta</taxon>
        <taxon>Tracheophyta</taxon>
        <taxon>Spermatophyta</taxon>
        <taxon>Magnoliopsida</taxon>
        <taxon>eudicotyledons</taxon>
        <taxon>Gunneridae</taxon>
        <taxon>Pentapetalae</taxon>
        <taxon>asterids</taxon>
        <taxon>campanulids</taxon>
        <taxon>Asterales</taxon>
        <taxon>Asteraceae</taxon>
        <taxon>Asteroideae</taxon>
        <taxon>Anthemideae</taxon>
        <taxon>Anthemidinae</taxon>
        <taxon>Tanacetum</taxon>
    </lineage>
</organism>
<proteinExistence type="predicted"/>
<dbReference type="EMBL" id="BKCJ010047499">
    <property type="protein sequence ID" value="GEW16407.1"/>
    <property type="molecule type" value="Genomic_DNA"/>
</dbReference>
<feature type="region of interest" description="Disordered" evidence="1">
    <location>
        <begin position="30"/>
        <end position="119"/>
    </location>
</feature>
<reference evidence="2" key="1">
    <citation type="journal article" date="2019" name="Sci. Rep.">
        <title>Draft genome of Tanacetum cinerariifolium, the natural source of mosquito coil.</title>
        <authorList>
            <person name="Yamashiro T."/>
            <person name="Shiraishi A."/>
            <person name="Satake H."/>
            <person name="Nakayama K."/>
        </authorList>
    </citation>
    <scope>NUCLEOTIDE SEQUENCE</scope>
</reference>
<feature type="compositionally biased region" description="Acidic residues" evidence="1">
    <location>
        <begin position="90"/>
        <end position="119"/>
    </location>
</feature>
<protein>
    <submittedName>
        <fullName evidence="2">Uncharacterized protein</fullName>
    </submittedName>
</protein>
<name>A0A699GUV4_TANCI</name>
<gene>
    <name evidence="2" type="ORF">Tci_188383</name>
</gene>